<dbReference type="RefSeq" id="WP_227119411.1">
    <property type="nucleotide sequence ID" value="NZ_LT598928.1"/>
</dbReference>
<keyword evidence="3" id="KW-0732">Signal</keyword>
<accession>A0A212ITV5</accession>
<dbReference type="InterPro" id="IPR002018">
    <property type="entry name" value="CarbesteraseB"/>
</dbReference>
<dbReference type="InterPro" id="IPR019819">
    <property type="entry name" value="Carboxylesterase_B_CS"/>
</dbReference>
<keyword evidence="2 3" id="KW-0378">Hydrolase</keyword>
<organism evidence="5">
    <name type="scientific">uncultured Desulfovibrio sp</name>
    <dbReference type="NCBI Taxonomy" id="167968"/>
    <lineage>
        <taxon>Bacteria</taxon>
        <taxon>Pseudomonadati</taxon>
        <taxon>Thermodesulfobacteriota</taxon>
        <taxon>Desulfovibrionia</taxon>
        <taxon>Desulfovibrionales</taxon>
        <taxon>Desulfovibrionaceae</taxon>
        <taxon>Desulfovibrio</taxon>
        <taxon>environmental samples</taxon>
    </lineage>
</organism>
<gene>
    <name evidence="5" type="primary">pnba</name>
    <name evidence="5" type="ORF">KM92DES2_10026</name>
</gene>
<feature type="domain" description="Carboxylesterase type B" evidence="4">
    <location>
        <begin position="29"/>
        <end position="514"/>
    </location>
</feature>
<reference evidence="5" key="1">
    <citation type="submission" date="2016-04" db="EMBL/GenBank/DDBJ databases">
        <authorList>
            <person name="Evans L.H."/>
            <person name="Alamgir A."/>
            <person name="Owens N."/>
            <person name="Weber N.D."/>
            <person name="Virtaneva K."/>
            <person name="Barbian K."/>
            <person name="Babar A."/>
            <person name="Rosenke K."/>
        </authorList>
    </citation>
    <scope>NUCLEOTIDE SEQUENCE</scope>
    <source>
        <strain evidence="5">92-2</strain>
    </source>
</reference>
<dbReference type="PANTHER" id="PTHR11559">
    <property type="entry name" value="CARBOXYLESTERASE"/>
    <property type="match status" value="1"/>
</dbReference>
<feature type="chain" id="PRO_5011826280" description="Carboxylic ester hydrolase" evidence="3">
    <location>
        <begin position="23"/>
        <end position="521"/>
    </location>
</feature>
<dbReference type="SUPFAM" id="SSF53474">
    <property type="entry name" value="alpha/beta-Hydrolases"/>
    <property type="match status" value="1"/>
</dbReference>
<evidence type="ECO:0000256" key="1">
    <source>
        <dbReference type="ARBA" id="ARBA00005964"/>
    </source>
</evidence>
<feature type="signal peptide" evidence="3">
    <location>
        <begin position="1"/>
        <end position="22"/>
    </location>
</feature>
<dbReference type="Gene3D" id="3.40.50.1820">
    <property type="entry name" value="alpha/beta hydrolase"/>
    <property type="match status" value="1"/>
</dbReference>
<comment type="similarity">
    <text evidence="1 3">Belongs to the type-B carboxylesterase/lipase family.</text>
</comment>
<evidence type="ECO:0000259" key="4">
    <source>
        <dbReference type="Pfam" id="PF00135"/>
    </source>
</evidence>
<dbReference type="InterPro" id="IPR050309">
    <property type="entry name" value="Type-B_Carboxylest/Lipase"/>
</dbReference>
<evidence type="ECO:0000256" key="3">
    <source>
        <dbReference type="RuleBase" id="RU361235"/>
    </source>
</evidence>
<dbReference type="PROSITE" id="PS00122">
    <property type="entry name" value="CARBOXYLESTERASE_B_1"/>
    <property type="match status" value="1"/>
</dbReference>
<dbReference type="InterPro" id="IPR019826">
    <property type="entry name" value="Carboxylesterase_B_AS"/>
</dbReference>
<sequence>MKNRILILVVLLLCACARPVSRHETSADTLAATQYGKVQGFAAAGVKTWLGIPYAAPPVGELRFRRNQPPTPWQDVKKCVAFGNKPIQYMNMFGLERSRVPASEDCLYLNVWAPLTAAKEAKLPVFVWIYGGAYHMGEGSDPMYDGASFARDGVVFVNFNYRVGPLGFYDFSMYDKRFESNCGVSDQIAALRWVRDNIAAFGGDPNNVTIAGESAGGTGVYNMLASPAAKGLFQKAIAESGVTGNTESRRMVEMNNTIFFEKLGINPRTDMAKLLDMPAQDMLAAATFTLKEGPRRHPGIFMPGPVKDDLLPMHPWEAMAQGNARDVKVILGTNRNEGTLFALLGLLPRDWQQVEKMLRDNGAAASIPAVSELYANEKGMKKLTTLAGDRAFVVDMVKSADAQSAFNSTYVYRFDYAPLLPELFLLGAAHSTEISTALATNDHPFWLLTPASRREELTQSMHGAWLNFVKTGNPNGPGVAPLWPQYEAGRRLTYIFDQTNTVESNPHGAVYEVWKDIQLYQ</sequence>
<dbReference type="EC" id="3.1.1.-" evidence="3"/>
<protein>
    <recommendedName>
        <fullName evidence="3">Carboxylic ester hydrolase</fullName>
        <ecNumber evidence="3">3.1.1.-</ecNumber>
    </recommendedName>
</protein>
<dbReference type="Pfam" id="PF00135">
    <property type="entry name" value="COesterase"/>
    <property type="match status" value="1"/>
</dbReference>
<name>A0A212ITV5_9BACT</name>
<evidence type="ECO:0000313" key="5">
    <source>
        <dbReference type="EMBL" id="SBV90640.1"/>
    </source>
</evidence>
<dbReference type="InterPro" id="IPR029058">
    <property type="entry name" value="AB_hydrolase_fold"/>
</dbReference>
<dbReference type="PROSITE" id="PS51257">
    <property type="entry name" value="PROKAR_LIPOPROTEIN"/>
    <property type="match status" value="1"/>
</dbReference>
<evidence type="ECO:0000256" key="2">
    <source>
        <dbReference type="ARBA" id="ARBA00022801"/>
    </source>
</evidence>
<dbReference type="EMBL" id="FLUP01000001">
    <property type="protein sequence ID" value="SBV90640.1"/>
    <property type="molecule type" value="Genomic_DNA"/>
</dbReference>
<dbReference type="AlphaFoldDB" id="A0A212ITV5"/>
<dbReference type="GO" id="GO:0016787">
    <property type="term" value="F:hydrolase activity"/>
    <property type="evidence" value="ECO:0007669"/>
    <property type="project" value="UniProtKB-KW"/>
</dbReference>
<dbReference type="PROSITE" id="PS00941">
    <property type="entry name" value="CARBOXYLESTERASE_B_2"/>
    <property type="match status" value="1"/>
</dbReference>
<proteinExistence type="inferred from homology"/>